<dbReference type="AlphaFoldDB" id="A0AA38X349"/>
<proteinExistence type="predicted"/>
<evidence type="ECO:0000313" key="3">
    <source>
        <dbReference type="Proteomes" id="UP001172673"/>
    </source>
</evidence>
<protein>
    <submittedName>
        <fullName evidence="2">Uncharacterized protein</fullName>
    </submittedName>
</protein>
<evidence type="ECO:0000313" key="2">
    <source>
        <dbReference type="EMBL" id="KAJ9605830.1"/>
    </source>
</evidence>
<dbReference type="EMBL" id="JAPDRK010000015">
    <property type="protein sequence ID" value="KAJ9605830.1"/>
    <property type="molecule type" value="Genomic_DNA"/>
</dbReference>
<dbReference type="Proteomes" id="UP001172673">
    <property type="component" value="Unassembled WGS sequence"/>
</dbReference>
<keyword evidence="3" id="KW-1185">Reference proteome</keyword>
<feature type="region of interest" description="Disordered" evidence="1">
    <location>
        <begin position="134"/>
        <end position="162"/>
    </location>
</feature>
<organism evidence="2 3">
    <name type="scientific">Cladophialophora chaetospira</name>
    <dbReference type="NCBI Taxonomy" id="386627"/>
    <lineage>
        <taxon>Eukaryota</taxon>
        <taxon>Fungi</taxon>
        <taxon>Dikarya</taxon>
        <taxon>Ascomycota</taxon>
        <taxon>Pezizomycotina</taxon>
        <taxon>Eurotiomycetes</taxon>
        <taxon>Chaetothyriomycetidae</taxon>
        <taxon>Chaetothyriales</taxon>
        <taxon>Herpotrichiellaceae</taxon>
        <taxon>Cladophialophora</taxon>
    </lineage>
</organism>
<sequence length="272" mass="30324">MSDSSQDPRDWPLAVREFHNNDHSHIEITANAARGSEKIISPPNGTHKNVALICHCFLVPASITASLLNLLSARIQKPLVPKLLACLRSYATSVTFGAKSENPNPDIEMTDNSKADELDEWLLVDRAGNTSLVQNRTEVDTDATKSSHPTPADSKPGMPDTNKKIIVLPDSPFTMIKSDKAPPTMQEPKPDVQTERANRLAENVARIPDYGVPPMVNHAAVHRELDNLWHHHSRYPELYDWEEWNALAVAICEKHGRDASSVRMQRRLKGVN</sequence>
<reference evidence="2" key="1">
    <citation type="submission" date="2022-10" db="EMBL/GenBank/DDBJ databases">
        <title>Culturing micro-colonial fungi from biological soil crusts in the Mojave desert and describing Neophaeococcomyces mojavensis, and introducing the new genera and species Taxawa tesnikishii.</title>
        <authorList>
            <person name="Kurbessoian T."/>
            <person name="Stajich J.E."/>
        </authorList>
    </citation>
    <scope>NUCLEOTIDE SEQUENCE</scope>
    <source>
        <strain evidence="2">TK_41</strain>
    </source>
</reference>
<accession>A0AA38X349</accession>
<gene>
    <name evidence="2" type="ORF">H2200_009679</name>
</gene>
<comment type="caution">
    <text evidence="2">The sequence shown here is derived from an EMBL/GenBank/DDBJ whole genome shotgun (WGS) entry which is preliminary data.</text>
</comment>
<name>A0AA38X349_9EURO</name>
<evidence type="ECO:0000256" key="1">
    <source>
        <dbReference type="SAM" id="MobiDB-lite"/>
    </source>
</evidence>